<accession>K0T3V8</accession>
<dbReference type="Proteomes" id="UP000266841">
    <property type="component" value="Unassembled WGS sequence"/>
</dbReference>
<dbReference type="Pfam" id="PF08238">
    <property type="entry name" value="Sel1"/>
    <property type="match status" value="2"/>
</dbReference>
<evidence type="ECO:0000256" key="1">
    <source>
        <dbReference type="PROSITE-ProRule" id="PRU00175"/>
    </source>
</evidence>
<dbReference type="InterPro" id="IPR001841">
    <property type="entry name" value="Znf_RING"/>
</dbReference>
<dbReference type="OrthoDB" id="200229at2759"/>
<evidence type="ECO:0000313" key="4">
    <source>
        <dbReference type="Proteomes" id="UP000266841"/>
    </source>
</evidence>
<dbReference type="Gene3D" id="1.25.40.10">
    <property type="entry name" value="Tetratricopeptide repeat domain"/>
    <property type="match status" value="1"/>
</dbReference>
<keyword evidence="1" id="KW-0479">Metal-binding</keyword>
<proteinExistence type="predicted"/>
<feature type="non-terminal residue" evidence="3">
    <location>
        <position position="1"/>
    </location>
</feature>
<organism evidence="3 4">
    <name type="scientific">Thalassiosira oceanica</name>
    <name type="common">Marine diatom</name>
    <dbReference type="NCBI Taxonomy" id="159749"/>
    <lineage>
        <taxon>Eukaryota</taxon>
        <taxon>Sar</taxon>
        <taxon>Stramenopiles</taxon>
        <taxon>Ochrophyta</taxon>
        <taxon>Bacillariophyta</taxon>
        <taxon>Coscinodiscophyceae</taxon>
        <taxon>Thalassiosirophycidae</taxon>
        <taxon>Thalassiosirales</taxon>
        <taxon>Thalassiosiraceae</taxon>
        <taxon>Thalassiosira</taxon>
    </lineage>
</organism>
<reference evidence="3 4" key="1">
    <citation type="journal article" date="2012" name="Genome Biol.">
        <title>Genome and low-iron response of an oceanic diatom adapted to chronic iron limitation.</title>
        <authorList>
            <person name="Lommer M."/>
            <person name="Specht M."/>
            <person name="Roy A.S."/>
            <person name="Kraemer L."/>
            <person name="Andreson R."/>
            <person name="Gutowska M.A."/>
            <person name="Wolf J."/>
            <person name="Bergner S.V."/>
            <person name="Schilhabel M.B."/>
            <person name="Klostermeier U.C."/>
            <person name="Beiko R.G."/>
            <person name="Rosenstiel P."/>
            <person name="Hippler M."/>
            <person name="Laroche J."/>
        </authorList>
    </citation>
    <scope>NUCLEOTIDE SEQUENCE [LARGE SCALE GENOMIC DNA]</scope>
    <source>
        <strain evidence="3 4">CCMP1005</strain>
    </source>
</reference>
<dbReference type="GO" id="GO:0005737">
    <property type="term" value="C:cytoplasm"/>
    <property type="evidence" value="ECO:0007669"/>
    <property type="project" value="UniProtKB-ARBA"/>
</dbReference>
<dbReference type="AlphaFoldDB" id="K0T3V8"/>
<protein>
    <recommendedName>
        <fullName evidence="2">RING-type domain-containing protein</fullName>
    </recommendedName>
</protein>
<feature type="domain" description="RING-type" evidence="2">
    <location>
        <begin position="203"/>
        <end position="249"/>
    </location>
</feature>
<evidence type="ECO:0000313" key="3">
    <source>
        <dbReference type="EMBL" id="EJK72395.1"/>
    </source>
</evidence>
<dbReference type="PROSITE" id="PS50089">
    <property type="entry name" value="ZF_RING_2"/>
    <property type="match status" value="1"/>
</dbReference>
<dbReference type="InterPro" id="IPR006597">
    <property type="entry name" value="Sel1-like"/>
</dbReference>
<name>K0T3V8_THAOC</name>
<dbReference type="InterPro" id="IPR013083">
    <property type="entry name" value="Znf_RING/FYVE/PHD"/>
</dbReference>
<dbReference type="SMART" id="SM00671">
    <property type="entry name" value="SEL1"/>
    <property type="match status" value="3"/>
</dbReference>
<evidence type="ECO:0000259" key="2">
    <source>
        <dbReference type="PROSITE" id="PS50089"/>
    </source>
</evidence>
<dbReference type="Gene3D" id="3.30.40.10">
    <property type="entry name" value="Zinc/RING finger domain, C3HC4 (zinc finger)"/>
    <property type="match status" value="1"/>
</dbReference>
<sequence length="385" mass="43400">SLNRKRPIFDLGLDPLAQRVLGPDESPDVPLALRHLPGQAVVGKVLLDFLLHLFWNCQPAFSTSRTRAGWRGRWAVTPYARTQQLDSHKLNGPHDAHAQALTIPVISRSGYDIQGPRQSLKRVDWYKVISAETFNDPCPSSWERIKRRRHLVCPSTTCFHTQRSMSDGVAAADLAESTELAAARRLQRALMLSGHDRPEGDRCPICFDLIELPVHKHSMRNACCMKRVCDGCIFATRQRGIDDSCPFCRTLLPRVGDNASKLEMIQKRVHKGDAEATKLLGDRYYHGELDLTKDVPRSIELWTEAAELGSINAHYELGRIYYFGNGIEEDKPRGLQYWQQAAMKGLVESRHMLGAVEYNNGNHELAVQHFMISAKMGHGNSLNTE</sequence>
<dbReference type="EMBL" id="AGNL01005916">
    <property type="protein sequence ID" value="EJK72395.1"/>
    <property type="molecule type" value="Genomic_DNA"/>
</dbReference>
<dbReference type="InterPro" id="IPR011990">
    <property type="entry name" value="TPR-like_helical_dom_sf"/>
</dbReference>
<dbReference type="SUPFAM" id="SSF57850">
    <property type="entry name" value="RING/U-box"/>
    <property type="match status" value="1"/>
</dbReference>
<keyword evidence="1" id="KW-0863">Zinc-finger</keyword>
<keyword evidence="4" id="KW-1185">Reference proteome</keyword>
<keyword evidence="1" id="KW-0862">Zinc</keyword>
<gene>
    <name evidence="3" type="ORF">THAOC_06077</name>
</gene>
<dbReference type="GO" id="GO:0008270">
    <property type="term" value="F:zinc ion binding"/>
    <property type="evidence" value="ECO:0007669"/>
    <property type="project" value="UniProtKB-KW"/>
</dbReference>
<dbReference type="SUPFAM" id="SSF81901">
    <property type="entry name" value="HCP-like"/>
    <property type="match status" value="1"/>
</dbReference>
<dbReference type="PANTHER" id="PTHR43628:SF1">
    <property type="entry name" value="CHITIN SYNTHASE REGULATORY FACTOR 2-RELATED"/>
    <property type="match status" value="1"/>
</dbReference>
<dbReference type="InterPro" id="IPR052945">
    <property type="entry name" value="Mitotic_Regulator"/>
</dbReference>
<dbReference type="PANTHER" id="PTHR43628">
    <property type="entry name" value="ACTIVATOR OF C KINASE PROTEIN 1-RELATED"/>
    <property type="match status" value="1"/>
</dbReference>
<comment type="caution">
    <text evidence="3">The sequence shown here is derived from an EMBL/GenBank/DDBJ whole genome shotgun (WGS) entry which is preliminary data.</text>
</comment>